<sequence>MSSDAQETLNSLIIPLNDETLLLPNVAVAELVGYRITRPAPPGAPQWFLGWSLWREQQVPMVDFEAMQGQPLQAPEGIPRGLVLNALGGRPGISFIGLRVGGIPRSRRVQRGELSAHGEASVLSVQSVRLADDALDMLIPDLPAIEQLLDEHQLLRPPAA</sequence>
<reference evidence="3" key="1">
    <citation type="submission" date="2016-10" db="EMBL/GenBank/DDBJ databases">
        <authorList>
            <person name="Varghese N."/>
            <person name="Submissions S."/>
        </authorList>
    </citation>
    <scope>NUCLEOTIDE SEQUENCE [LARGE SCALE GENOMIC DNA]</scope>
    <source>
        <strain evidence="3">DSM 24213</strain>
    </source>
</reference>
<dbReference type="STRING" id="1720063.SAMN05216217_10864"/>
<accession>A0A1I4RZH6</accession>
<dbReference type="InterPro" id="IPR036061">
    <property type="entry name" value="CheW-like_dom_sf"/>
</dbReference>
<name>A0A1I4RZH6_9GAMM</name>
<evidence type="ECO:0000313" key="2">
    <source>
        <dbReference type="EMBL" id="SFM57390.1"/>
    </source>
</evidence>
<dbReference type="InterPro" id="IPR002545">
    <property type="entry name" value="CheW-lke_dom"/>
</dbReference>
<dbReference type="OrthoDB" id="5765252at2"/>
<keyword evidence="3" id="KW-1185">Reference proteome</keyword>
<dbReference type="GO" id="GO:0007165">
    <property type="term" value="P:signal transduction"/>
    <property type="evidence" value="ECO:0007669"/>
    <property type="project" value="InterPro"/>
</dbReference>
<dbReference type="PROSITE" id="PS50851">
    <property type="entry name" value="CHEW"/>
    <property type="match status" value="1"/>
</dbReference>
<protein>
    <submittedName>
        <fullName evidence="2">Chemosensory pili system protein ChpC</fullName>
    </submittedName>
</protein>
<dbReference type="Pfam" id="PF01584">
    <property type="entry name" value="CheW"/>
    <property type="match status" value="1"/>
</dbReference>
<dbReference type="EMBL" id="FOUI01000008">
    <property type="protein sequence ID" value="SFM57390.1"/>
    <property type="molecule type" value="Genomic_DNA"/>
</dbReference>
<evidence type="ECO:0000313" key="3">
    <source>
        <dbReference type="Proteomes" id="UP000243629"/>
    </source>
</evidence>
<dbReference type="SMART" id="SM00260">
    <property type="entry name" value="CheW"/>
    <property type="match status" value="1"/>
</dbReference>
<feature type="domain" description="CheW-like" evidence="1">
    <location>
        <begin position="8"/>
        <end position="151"/>
    </location>
</feature>
<gene>
    <name evidence="2" type="ORF">SAMN05216217_10864</name>
</gene>
<dbReference type="Proteomes" id="UP000243629">
    <property type="component" value="Unassembled WGS sequence"/>
</dbReference>
<evidence type="ECO:0000259" key="1">
    <source>
        <dbReference type="PROSITE" id="PS50851"/>
    </source>
</evidence>
<proteinExistence type="predicted"/>
<dbReference type="GO" id="GO:0006935">
    <property type="term" value="P:chemotaxis"/>
    <property type="evidence" value="ECO:0007669"/>
    <property type="project" value="InterPro"/>
</dbReference>
<dbReference type="SUPFAM" id="SSF50341">
    <property type="entry name" value="CheW-like"/>
    <property type="match status" value="1"/>
</dbReference>
<organism evidence="2 3">
    <name type="scientific">Halopseudomonas yangmingensis</name>
    <dbReference type="NCBI Taxonomy" id="1720063"/>
    <lineage>
        <taxon>Bacteria</taxon>
        <taxon>Pseudomonadati</taxon>
        <taxon>Pseudomonadota</taxon>
        <taxon>Gammaproteobacteria</taxon>
        <taxon>Pseudomonadales</taxon>
        <taxon>Pseudomonadaceae</taxon>
        <taxon>Halopseudomonas</taxon>
    </lineage>
</organism>
<dbReference type="RefSeq" id="WP_093475735.1">
    <property type="nucleotide sequence ID" value="NZ_FOUI01000008.1"/>
</dbReference>
<dbReference type="AlphaFoldDB" id="A0A1I4RZH6"/>